<evidence type="ECO:0000313" key="3">
    <source>
        <dbReference type="Proteomes" id="UP000822369"/>
    </source>
</evidence>
<gene>
    <name evidence="2" type="ORF">G4P62_020237</name>
</gene>
<feature type="region of interest" description="Disordered" evidence="1">
    <location>
        <begin position="1"/>
        <end position="192"/>
    </location>
</feature>
<feature type="compositionally biased region" description="Basic and acidic residues" evidence="1">
    <location>
        <begin position="95"/>
        <end position="104"/>
    </location>
</feature>
<name>A0A9D3B6M2_NOTFU</name>
<protein>
    <submittedName>
        <fullName evidence="2">Atherin-like</fullName>
    </submittedName>
</protein>
<dbReference type="AlphaFoldDB" id="A0A9D3B6M2"/>
<dbReference type="Proteomes" id="UP000822369">
    <property type="component" value="Unassembled WGS sequence"/>
</dbReference>
<comment type="caution">
    <text evidence="2">The sequence shown here is derived from an EMBL/GenBank/DDBJ whole genome shotgun (WGS) entry which is preliminary data.</text>
</comment>
<dbReference type="EMBL" id="JAAVVJ010037567">
    <property type="protein sequence ID" value="KAF7198742.1"/>
    <property type="molecule type" value="Genomic_DNA"/>
</dbReference>
<feature type="compositionally biased region" description="Low complexity" evidence="1">
    <location>
        <begin position="145"/>
        <end position="157"/>
    </location>
</feature>
<evidence type="ECO:0000313" key="2">
    <source>
        <dbReference type="EMBL" id="KAF7198742.1"/>
    </source>
</evidence>
<feature type="non-terminal residue" evidence="2">
    <location>
        <position position="1"/>
    </location>
</feature>
<accession>A0A9D3B6M2</accession>
<feature type="compositionally biased region" description="Polar residues" evidence="1">
    <location>
        <begin position="1"/>
        <end position="11"/>
    </location>
</feature>
<reference evidence="2" key="1">
    <citation type="submission" date="2020-03" db="EMBL/GenBank/DDBJ databases">
        <title>Intra-Species Differences in Population Size shape Life History and Genome Evolution.</title>
        <authorList>
            <person name="Willemsen D."/>
            <person name="Cui R."/>
            <person name="Valenzano D.R."/>
        </authorList>
    </citation>
    <scope>NUCLEOTIDE SEQUENCE</scope>
    <source>
        <strain evidence="2">GRZ</strain>
        <tissue evidence="2">Whole</tissue>
    </source>
</reference>
<feature type="compositionally biased region" description="Pro residues" evidence="1">
    <location>
        <begin position="42"/>
        <end position="55"/>
    </location>
</feature>
<sequence length="192" mass="19693">SSIPGFTSEGSSRPRFREPARGRWRLRTRSQPLGTVAKVTDAPPPASTAPWPPPGDETEAPRPSQRSRNGARRGGDAPSNASAGPSAEVPSGEHVLLRRARESVHPSGQDDALSGSRAERGGSGGEVGRRPFALLQRPSPPPARPVAVPNDSSSPLSQHPPPLSVAAGSGAGGRASGRPVCSARPSPRGLPG</sequence>
<evidence type="ECO:0000256" key="1">
    <source>
        <dbReference type="SAM" id="MobiDB-lite"/>
    </source>
</evidence>
<organism evidence="2 3">
    <name type="scientific">Nothobranchius furzeri</name>
    <name type="common">Turquoise killifish</name>
    <dbReference type="NCBI Taxonomy" id="105023"/>
    <lineage>
        <taxon>Eukaryota</taxon>
        <taxon>Metazoa</taxon>
        <taxon>Chordata</taxon>
        <taxon>Craniata</taxon>
        <taxon>Vertebrata</taxon>
        <taxon>Euteleostomi</taxon>
        <taxon>Actinopterygii</taxon>
        <taxon>Neopterygii</taxon>
        <taxon>Teleostei</taxon>
        <taxon>Neoteleostei</taxon>
        <taxon>Acanthomorphata</taxon>
        <taxon>Ovalentaria</taxon>
        <taxon>Atherinomorphae</taxon>
        <taxon>Cyprinodontiformes</taxon>
        <taxon>Nothobranchiidae</taxon>
        <taxon>Nothobranchius</taxon>
    </lineage>
</organism>
<proteinExistence type="predicted"/>